<sequence length="455" mass="50460">CECQRNPCSFFYLIAGFFAARKSATVKKGQTVILSCPRRNTQSSIEWKNPDGYVMFIKHGRVGSVDRGLQDKRYSVIKLTEFEFTVSVSAVTFKDGGTYTCTEYDSPVTDHRVEVTVLGLPKIRKMKHEGRFDIKCTAEGNRYPPQIFWKLDHGPEILAHYQVTHEDKEFVSNAMIHVQAVKSKITVRCLVRHPALHSDTLMDFVRIGQNKHTTTTRLPTTPPPGSTEVTTTGWFKHENTTVFLSAPTSQPFSSSEPQTVTAPTGFPLNEVTSTSSHLSTSDNSSTSVLPGSTRGINDTNSNATSTTDWTSITETTEITSNNTTESSKDKQNKKEGSSPLLVVLVTILIFCLLVVVIFFAMKLRRAHLAWKRENEDSDPSEESSKSKSSQEEKNCQGPRRRGIFNTAFTPYVIEEAPVVTSVINTAAIATAETVNEVQSCQPDTAAKSNIKETEL</sequence>
<name>A0ACB7F0T6_NIBAL</name>
<reference evidence="1" key="1">
    <citation type="submission" date="2020-04" db="EMBL/GenBank/DDBJ databases">
        <title>A chromosome-scale assembly and high-density genetic map of the yellow drum (Nibea albiflora) genome.</title>
        <authorList>
            <person name="Xu D."/>
            <person name="Zhang W."/>
            <person name="Chen R."/>
            <person name="Tan P."/>
            <person name="Wang L."/>
            <person name="Song H."/>
            <person name="Tian L."/>
            <person name="Zhu Q."/>
            <person name="Wang B."/>
        </authorList>
    </citation>
    <scope>NUCLEOTIDE SEQUENCE</scope>
    <source>
        <strain evidence="1">ZJHYS-2018</strain>
    </source>
</reference>
<dbReference type="Proteomes" id="UP000805704">
    <property type="component" value="Chromosome 19"/>
</dbReference>
<organism evidence="1 2">
    <name type="scientific">Nibea albiflora</name>
    <name type="common">Yellow drum</name>
    <name type="synonym">Corvina albiflora</name>
    <dbReference type="NCBI Taxonomy" id="240163"/>
    <lineage>
        <taxon>Eukaryota</taxon>
        <taxon>Metazoa</taxon>
        <taxon>Chordata</taxon>
        <taxon>Craniata</taxon>
        <taxon>Vertebrata</taxon>
        <taxon>Euteleostomi</taxon>
        <taxon>Actinopterygii</taxon>
        <taxon>Neopterygii</taxon>
        <taxon>Teleostei</taxon>
        <taxon>Neoteleostei</taxon>
        <taxon>Acanthomorphata</taxon>
        <taxon>Eupercaria</taxon>
        <taxon>Sciaenidae</taxon>
        <taxon>Nibea</taxon>
    </lineage>
</organism>
<dbReference type="EMBL" id="CM024807">
    <property type="protein sequence ID" value="KAG8008090.1"/>
    <property type="molecule type" value="Genomic_DNA"/>
</dbReference>
<protein>
    <submittedName>
        <fullName evidence="1">Cytotoxic and regulatory T-cell molecule</fullName>
    </submittedName>
</protein>
<comment type="caution">
    <text evidence="1">The sequence shown here is derived from an EMBL/GenBank/DDBJ whole genome shotgun (WGS) entry which is preliminary data.</text>
</comment>
<evidence type="ECO:0000313" key="2">
    <source>
        <dbReference type="Proteomes" id="UP000805704"/>
    </source>
</evidence>
<keyword evidence="2" id="KW-1185">Reference proteome</keyword>
<feature type="non-terminal residue" evidence="1">
    <location>
        <position position="1"/>
    </location>
</feature>
<gene>
    <name evidence="1" type="primary">CRTAM</name>
    <name evidence="1" type="ORF">GBF38_019074</name>
</gene>
<accession>A0ACB7F0T6</accession>
<proteinExistence type="predicted"/>
<evidence type="ECO:0000313" key="1">
    <source>
        <dbReference type="EMBL" id="KAG8008090.1"/>
    </source>
</evidence>